<evidence type="ECO:0000256" key="2">
    <source>
        <dbReference type="ARBA" id="ARBA00023239"/>
    </source>
</evidence>
<evidence type="ECO:0000313" key="4">
    <source>
        <dbReference type="EMBL" id="KAB8339010.1"/>
    </source>
</evidence>
<comment type="similarity">
    <text evidence="1 3">Belongs to the enoyl-CoA hydratase/isomerase family.</text>
</comment>
<dbReference type="InterPro" id="IPR029045">
    <property type="entry name" value="ClpP/crotonase-like_dom_sf"/>
</dbReference>
<comment type="caution">
    <text evidence="4">The sequence shown here is derived from an EMBL/GenBank/DDBJ whole genome shotgun (WGS) entry which is preliminary data.</text>
</comment>
<dbReference type="InterPro" id="IPR014748">
    <property type="entry name" value="Enoyl-CoA_hydra_C"/>
</dbReference>
<dbReference type="CDD" id="cd06558">
    <property type="entry name" value="crotonase-like"/>
    <property type="match status" value="1"/>
</dbReference>
<dbReference type="GO" id="GO:0016836">
    <property type="term" value="F:hydro-lyase activity"/>
    <property type="evidence" value="ECO:0007669"/>
    <property type="project" value="UniProtKB-ARBA"/>
</dbReference>
<dbReference type="Gene3D" id="3.90.226.10">
    <property type="entry name" value="2-enoyl-CoA Hydratase, Chain A, domain 1"/>
    <property type="match status" value="1"/>
</dbReference>
<dbReference type="EMBL" id="VIBQ01000010">
    <property type="protein sequence ID" value="KAB8339010.1"/>
    <property type="molecule type" value="Genomic_DNA"/>
</dbReference>
<evidence type="ECO:0000313" key="5">
    <source>
        <dbReference type="Proteomes" id="UP000327013"/>
    </source>
</evidence>
<sequence length="322" mass="34711">MSAKYSVVDRKPIGKTTYELAITNRNDGADTEVTAHPPLGVLKIWSKWRVTAHNGDWILTEDLRIEANRAMISMVKGNIEKTHPEQHQQILNAARARSSSTLKAFDADPAIAAIVLTGSDKAFAAGADIAEMQPLTFGAAYASDFILDWSAATTTLRKPLLAAVNGYALGGGCELAMMADILYASRGARFGQPEVTLGTIPGAGGSQRLARAIGKARAMEVVLTNRMVSGEEAAQWGLAARCFETAEECVEGALAAAERIAGFSQVAIKAAKEVVNKSQETGLREGVEFERRVFHGLFGSRDQKIGMKAFVEKDKNPKWENQ</sequence>
<dbReference type="SUPFAM" id="SSF52096">
    <property type="entry name" value="ClpP/crotonase"/>
    <property type="match status" value="1"/>
</dbReference>
<evidence type="ECO:0000256" key="1">
    <source>
        <dbReference type="ARBA" id="ARBA00005254"/>
    </source>
</evidence>
<accession>A0A5N6KR65</accession>
<proteinExistence type="inferred from homology"/>
<dbReference type="AlphaFoldDB" id="A0A5N6KR65"/>
<dbReference type="Proteomes" id="UP000327013">
    <property type="component" value="Unassembled WGS sequence"/>
</dbReference>
<dbReference type="PANTHER" id="PTHR11941">
    <property type="entry name" value="ENOYL-COA HYDRATASE-RELATED"/>
    <property type="match status" value="1"/>
</dbReference>
<dbReference type="GO" id="GO:0005739">
    <property type="term" value="C:mitochondrion"/>
    <property type="evidence" value="ECO:0007669"/>
    <property type="project" value="TreeGrafter"/>
</dbReference>
<gene>
    <name evidence="4" type="ORF">FH972_021949</name>
</gene>
<dbReference type="InterPro" id="IPR018376">
    <property type="entry name" value="Enoyl-CoA_hyd/isom_CS"/>
</dbReference>
<dbReference type="FunFam" id="1.10.12.10:FF:000001">
    <property type="entry name" value="Probable enoyl-CoA hydratase, mitochondrial"/>
    <property type="match status" value="1"/>
</dbReference>
<dbReference type="Gene3D" id="1.10.12.10">
    <property type="entry name" value="Lyase 2-enoyl-coa Hydratase, Chain A, domain 2"/>
    <property type="match status" value="1"/>
</dbReference>
<dbReference type="GO" id="GO:0006635">
    <property type="term" value="P:fatty acid beta-oxidation"/>
    <property type="evidence" value="ECO:0007669"/>
    <property type="project" value="TreeGrafter"/>
</dbReference>
<keyword evidence="2" id="KW-0456">Lyase</keyword>
<protein>
    <recommendedName>
        <fullName evidence="6">Enoyl-CoA hydratase</fullName>
    </recommendedName>
</protein>
<evidence type="ECO:0008006" key="6">
    <source>
        <dbReference type="Google" id="ProtNLM"/>
    </source>
</evidence>
<dbReference type="OrthoDB" id="2139957at2759"/>
<dbReference type="InterPro" id="IPR001753">
    <property type="entry name" value="Enoyl-CoA_hydra/iso"/>
</dbReference>
<evidence type="ECO:0000256" key="3">
    <source>
        <dbReference type="RuleBase" id="RU003707"/>
    </source>
</evidence>
<dbReference type="PANTHER" id="PTHR11941:SF54">
    <property type="entry name" value="ENOYL-COA HYDRATASE, MITOCHONDRIAL"/>
    <property type="match status" value="1"/>
</dbReference>
<reference evidence="4 5" key="1">
    <citation type="submission" date="2019-06" db="EMBL/GenBank/DDBJ databases">
        <title>A chromosomal-level reference genome of Carpinus fangiana (Coryloideae, Betulaceae).</title>
        <authorList>
            <person name="Yang X."/>
            <person name="Wang Z."/>
            <person name="Zhang L."/>
            <person name="Hao G."/>
            <person name="Liu J."/>
            <person name="Yang Y."/>
        </authorList>
    </citation>
    <scope>NUCLEOTIDE SEQUENCE [LARGE SCALE GENOMIC DNA]</scope>
    <source>
        <strain evidence="4">Cfa_2016G</strain>
        <tissue evidence="4">Leaf</tissue>
    </source>
</reference>
<organism evidence="4 5">
    <name type="scientific">Carpinus fangiana</name>
    <dbReference type="NCBI Taxonomy" id="176857"/>
    <lineage>
        <taxon>Eukaryota</taxon>
        <taxon>Viridiplantae</taxon>
        <taxon>Streptophyta</taxon>
        <taxon>Embryophyta</taxon>
        <taxon>Tracheophyta</taxon>
        <taxon>Spermatophyta</taxon>
        <taxon>Magnoliopsida</taxon>
        <taxon>eudicotyledons</taxon>
        <taxon>Gunneridae</taxon>
        <taxon>Pentapetalae</taxon>
        <taxon>rosids</taxon>
        <taxon>fabids</taxon>
        <taxon>Fagales</taxon>
        <taxon>Betulaceae</taxon>
        <taxon>Carpinus</taxon>
    </lineage>
</organism>
<keyword evidence="5" id="KW-1185">Reference proteome</keyword>
<name>A0A5N6KR65_9ROSI</name>
<dbReference type="Pfam" id="PF00378">
    <property type="entry name" value="ECH_1"/>
    <property type="match status" value="1"/>
</dbReference>
<dbReference type="PROSITE" id="PS00166">
    <property type="entry name" value="ENOYL_COA_HYDRATASE"/>
    <property type="match status" value="1"/>
</dbReference>